<dbReference type="InterPro" id="IPR001645">
    <property type="entry name" value="Folylpolyglutamate_synth"/>
</dbReference>
<gene>
    <name evidence="22" type="primary">folC_1</name>
    <name evidence="22" type="ORF">D791_03092</name>
</gene>
<dbReference type="EMBL" id="AONB01000018">
    <property type="protein sequence ID" value="EXJ09939.1"/>
    <property type="molecule type" value="Genomic_DNA"/>
</dbReference>
<keyword evidence="13" id="KW-0289">Folate biosynthesis</keyword>
<dbReference type="PATRIC" id="fig|1229521.3.peg.3122"/>
<dbReference type="AlphaFoldDB" id="W9US83"/>
<comment type="catalytic activity">
    <reaction evidence="20">
        <text>7,8-dihydropteroate + L-glutamate + ATP = 7,8-dihydrofolate + ADP + phosphate + H(+)</text>
        <dbReference type="Rhea" id="RHEA:23584"/>
        <dbReference type="ChEBI" id="CHEBI:15378"/>
        <dbReference type="ChEBI" id="CHEBI:17839"/>
        <dbReference type="ChEBI" id="CHEBI:29985"/>
        <dbReference type="ChEBI" id="CHEBI:30616"/>
        <dbReference type="ChEBI" id="CHEBI:43474"/>
        <dbReference type="ChEBI" id="CHEBI:57451"/>
        <dbReference type="ChEBI" id="CHEBI:456216"/>
        <dbReference type="EC" id="6.3.2.12"/>
    </reaction>
</comment>
<protein>
    <recommendedName>
        <fullName evidence="7">Dihydrofolate synthase/folylpolyglutamate synthase</fullName>
        <ecNumber evidence="5">6.3.2.12</ecNumber>
        <ecNumber evidence="6">6.3.2.17</ecNumber>
    </recommendedName>
    <alternativeName>
        <fullName evidence="16">Folylpoly-gamma-glutamate synthetase-dihydrofolate synthetase</fullName>
    </alternativeName>
    <alternativeName>
        <fullName evidence="14">Folylpolyglutamate synthetase</fullName>
    </alternativeName>
    <alternativeName>
        <fullName evidence="15">Tetrahydrofolylpolyglutamate synthase</fullName>
    </alternativeName>
</protein>
<dbReference type="STRING" id="1229521.D791_03092"/>
<comment type="pathway">
    <text evidence="2">Cofactor biosynthesis; tetrahydrofolate biosynthesis; 7,8-dihydrofolate from 2-amino-4-hydroxy-6-hydroxymethyl-7,8-dihydropteridine diphosphate and 4-aminobenzoate: step 2/2.</text>
</comment>
<evidence type="ECO:0000256" key="16">
    <source>
        <dbReference type="ARBA" id="ARBA00032510"/>
    </source>
</evidence>
<keyword evidence="9" id="KW-0479">Metal-binding</keyword>
<feature type="domain" description="Mur ligase C-terminal" evidence="21">
    <location>
        <begin position="162"/>
        <end position="286"/>
    </location>
</feature>
<comment type="similarity">
    <text evidence="4">Belongs to the folylpolyglutamate synthase family.</text>
</comment>
<evidence type="ECO:0000256" key="8">
    <source>
        <dbReference type="ARBA" id="ARBA00022598"/>
    </source>
</evidence>
<dbReference type="InterPro" id="IPR004101">
    <property type="entry name" value="Mur_ligase_C"/>
</dbReference>
<keyword evidence="8" id="KW-0436">Ligase</keyword>
<dbReference type="Gene3D" id="3.90.190.20">
    <property type="entry name" value="Mur ligase, C-terminal domain"/>
    <property type="match status" value="1"/>
</dbReference>
<evidence type="ECO:0000256" key="3">
    <source>
        <dbReference type="ARBA" id="ARBA00005150"/>
    </source>
</evidence>
<comment type="catalytic activity">
    <reaction evidence="18">
        <text>10-formyltetrahydrofolyl-(gamma-L-Glu)(n) + L-glutamate + ATP = 10-formyltetrahydrofolyl-(gamma-L-Glu)(n+1) + ADP + phosphate + H(+)</text>
        <dbReference type="Rhea" id="RHEA:51904"/>
        <dbReference type="Rhea" id="RHEA-COMP:13088"/>
        <dbReference type="Rhea" id="RHEA-COMP:14300"/>
        <dbReference type="ChEBI" id="CHEBI:15378"/>
        <dbReference type="ChEBI" id="CHEBI:29985"/>
        <dbReference type="ChEBI" id="CHEBI:30616"/>
        <dbReference type="ChEBI" id="CHEBI:43474"/>
        <dbReference type="ChEBI" id="CHEBI:134413"/>
        <dbReference type="ChEBI" id="CHEBI:456216"/>
        <dbReference type="EC" id="6.3.2.17"/>
    </reaction>
</comment>
<evidence type="ECO:0000256" key="6">
    <source>
        <dbReference type="ARBA" id="ARBA00013025"/>
    </source>
</evidence>
<dbReference type="EC" id="6.3.2.17" evidence="6"/>
<evidence type="ECO:0000256" key="17">
    <source>
        <dbReference type="ARBA" id="ARBA00047493"/>
    </source>
</evidence>
<dbReference type="GO" id="GO:0046656">
    <property type="term" value="P:folic acid biosynthetic process"/>
    <property type="evidence" value="ECO:0007669"/>
    <property type="project" value="UniProtKB-KW"/>
</dbReference>
<dbReference type="SUPFAM" id="SSF53244">
    <property type="entry name" value="MurD-like peptide ligases, peptide-binding domain"/>
    <property type="match status" value="1"/>
</dbReference>
<dbReference type="Gene3D" id="3.40.1190.10">
    <property type="entry name" value="Mur-like, catalytic domain"/>
    <property type="match status" value="1"/>
</dbReference>
<evidence type="ECO:0000256" key="2">
    <source>
        <dbReference type="ARBA" id="ARBA00004799"/>
    </source>
</evidence>
<dbReference type="GO" id="GO:0008841">
    <property type="term" value="F:dihydrofolate synthase activity"/>
    <property type="evidence" value="ECO:0007669"/>
    <property type="project" value="UniProtKB-EC"/>
</dbReference>
<name>W9US83_9GAMM</name>
<dbReference type="GO" id="GO:0004326">
    <property type="term" value="F:tetrahydrofolylpolyglutamate synthase activity"/>
    <property type="evidence" value="ECO:0007669"/>
    <property type="project" value="UniProtKB-EC"/>
</dbReference>
<comment type="function">
    <text evidence="1">Functions in two distinct reactions of the de novo folate biosynthetic pathway. Catalyzes the addition of a glutamate residue to dihydropteroate (7,8-dihydropteroate or H2Pte) to form dihydrofolate (7,8-dihydrofolate monoglutamate or H2Pte-Glu). Also catalyzes successive additions of L-glutamate to tetrahydrofolate or 10-formyltetrahydrofolate or 5,10-methylenetetrahydrofolate, leading to folylpolyglutamate derivatives.</text>
</comment>
<keyword evidence="23" id="KW-1185">Reference proteome</keyword>
<evidence type="ECO:0000313" key="22">
    <source>
        <dbReference type="EMBL" id="EXJ09939.1"/>
    </source>
</evidence>
<dbReference type="GO" id="GO:0005737">
    <property type="term" value="C:cytoplasm"/>
    <property type="evidence" value="ECO:0007669"/>
    <property type="project" value="TreeGrafter"/>
</dbReference>
<evidence type="ECO:0000256" key="13">
    <source>
        <dbReference type="ARBA" id="ARBA00022909"/>
    </source>
</evidence>
<evidence type="ECO:0000256" key="4">
    <source>
        <dbReference type="ARBA" id="ARBA00008276"/>
    </source>
</evidence>
<evidence type="ECO:0000256" key="5">
    <source>
        <dbReference type="ARBA" id="ARBA00013023"/>
    </source>
</evidence>
<evidence type="ECO:0000256" key="18">
    <source>
        <dbReference type="ARBA" id="ARBA00047808"/>
    </source>
</evidence>
<sequence>MLFFTQTAPDIVILEVGLGGRLDAINIIDADVSIVTTVSMDHMDWLGDTRDAIGFEKAGIYRSEKPAICGDLNPPQTLVDHAQSIGAHLFLRNLDFSIQEKDGVWDWKGRDLQGATVELLDLDMPALPLQNAATAVQAILLSPFSVTEAHIRSGLCSASLTGRMQMLRLNDSECILDVAHNPESAAYLSSALSKLPPKPTHVVLGMLADKDIGEVLRALRLDVEHWHLVSLDTPRGATAKQLQAFFNDCAPNHLDKLTLHSDVPSALTYLSQHLSEQHRVVVAGSFYTVTDALAYLTSP</sequence>
<keyword evidence="10" id="KW-0547">Nucleotide-binding</keyword>
<evidence type="ECO:0000256" key="14">
    <source>
        <dbReference type="ARBA" id="ARBA00030048"/>
    </source>
</evidence>
<evidence type="ECO:0000256" key="11">
    <source>
        <dbReference type="ARBA" id="ARBA00022840"/>
    </source>
</evidence>
<reference evidence="23" key="1">
    <citation type="submission" date="2012-11" db="EMBL/GenBank/DDBJ databases">
        <authorList>
            <person name="Singh A."/>
            <person name="Pinnaka A.K."/>
            <person name="Vaidya B."/>
        </authorList>
    </citation>
    <scope>NUCLEOTIDE SEQUENCE [LARGE SCALE GENOMIC DNA]</scope>
    <source>
        <strain evidence="23">AK23</strain>
    </source>
</reference>
<evidence type="ECO:0000256" key="19">
    <source>
        <dbReference type="ARBA" id="ARBA00049035"/>
    </source>
</evidence>
<evidence type="ECO:0000256" key="10">
    <source>
        <dbReference type="ARBA" id="ARBA00022741"/>
    </source>
</evidence>
<dbReference type="GO" id="GO:0046872">
    <property type="term" value="F:metal ion binding"/>
    <property type="evidence" value="ECO:0007669"/>
    <property type="project" value="UniProtKB-KW"/>
</dbReference>
<evidence type="ECO:0000256" key="9">
    <source>
        <dbReference type="ARBA" id="ARBA00022723"/>
    </source>
</evidence>
<comment type="catalytic activity">
    <reaction evidence="19">
        <text>(6R)-5,10-methylenetetrahydrofolyl-(gamma-L-Glu)(n) + L-glutamate + ATP = (6R)-5,10-methylenetetrahydrofolyl-(gamma-L-Glu)(n+1) + ADP + phosphate + H(+)</text>
        <dbReference type="Rhea" id="RHEA:51912"/>
        <dbReference type="Rhea" id="RHEA-COMP:13257"/>
        <dbReference type="Rhea" id="RHEA-COMP:13258"/>
        <dbReference type="ChEBI" id="CHEBI:15378"/>
        <dbReference type="ChEBI" id="CHEBI:29985"/>
        <dbReference type="ChEBI" id="CHEBI:30616"/>
        <dbReference type="ChEBI" id="CHEBI:43474"/>
        <dbReference type="ChEBI" id="CHEBI:136572"/>
        <dbReference type="ChEBI" id="CHEBI:456216"/>
        <dbReference type="EC" id="6.3.2.17"/>
    </reaction>
</comment>
<dbReference type="EC" id="6.3.2.12" evidence="5"/>
<dbReference type="InterPro" id="IPR036615">
    <property type="entry name" value="Mur_ligase_C_dom_sf"/>
</dbReference>
<reference evidence="22 23" key="2">
    <citation type="journal article" date="2015" name="Syst. Appl. Microbiol.">
        <title>Nitrincola nitratireducens sp. nov. isolated from a haloalkaline crater lake.</title>
        <authorList>
            <person name="Singh A."/>
            <person name="Vaidya B."/>
            <person name="Tanuku N.R."/>
            <person name="Pinnaka A.K."/>
        </authorList>
    </citation>
    <scope>NUCLEOTIDE SEQUENCE [LARGE SCALE GENOMIC DNA]</scope>
    <source>
        <strain evidence="22 23">AK23</strain>
    </source>
</reference>
<dbReference type="Proteomes" id="UP000019464">
    <property type="component" value="Unassembled WGS sequence"/>
</dbReference>
<keyword evidence="11" id="KW-0067">ATP-binding</keyword>
<organism evidence="22 23">
    <name type="scientific">Nitrincola nitratireducens</name>
    <dbReference type="NCBI Taxonomy" id="1229521"/>
    <lineage>
        <taxon>Bacteria</taxon>
        <taxon>Pseudomonadati</taxon>
        <taxon>Pseudomonadota</taxon>
        <taxon>Gammaproteobacteria</taxon>
        <taxon>Oceanospirillales</taxon>
        <taxon>Oceanospirillaceae</taxon>
        <taxon>Nitrincola</taxon>
    </lineage>
</organism>
<dbReference type="PANTHER" id="PTHR11136:SF0">
    <property type="entry name" value="DIHYDROFOLATE SYNTHETASE-RELATED"/>
    <property type="match status" value="1"/>
</dbReference>
<evidence type="ECO:0000256" key="1">
    <source>
        <dbReference type="ARBA" id="ARBA00002714"/>
    </source>
</evidence>
<dbReference type="PANTHER" id="PTHR11136">
    <property type="entry name" value="FOLYLPOLYGLUTAMATE SYNTHASE-RELATED"/>
    <property type="match status" value="1"/>
</dbReference>
<dbReference type="GO" id="GO:0046654">
    <property type="term" value="P:tetrahydrofolate biosynthetic process"/>
    <property type="evidence" value="ECO:0007669"/>
    <property type="project" value="UniProtKB-UniPathway"/>
</dbReference>
<dbReference type="NCBIfam" id="TIGR01499">
    <property type="entry name" value="folC"/>
    <property type="match status" value="1"/>
</dbReference>
<dbReference type="Pfam" id="PF02875">
    <property type="entry name" value="Mur_ligase_C"/>
    <property type="match status" value="1"/>
</dbReference>
<accession>W9US83</accession>
<proteinExistence type="inferred from homology"/>
<dbReference type="InterPro" id="IPR036565">
    <property type="entry name" value="Mur-like_cat_sf"/>
</dbReference>
<keyword evidence="12" id="KW-0460">Magnesium</keyword>
<comment type="pathway">
    <text evidence="3">Cofactor biosynthesis; tetrahydrofolylpolyglutamate biosynthesis.</text>
</comment>
<evidence type="ECO:0000256" key="15">
    <source>
        <dbReference type="ARBA" id="ARBA00030592"/>
    </source>
</evidence>
<evidence type="ECO:0000313" key="23">
    <source>
        <dbReference type="Proteomes" id="UP000019464"/>
    </source>
</evidence>
<evidence type="ECO:0000259" key="21">
    <source>
        <dbReference type="Pfam" id="PF02875"/>
    </source>
</evidence>
<comment type="caution">
    <text evidence="22">The sequence shown here is derived from an EMBL/GenBank/DDBJ whole genome shotgun (WGS) entry which is preliminary data.</text>
</comment>
<dbReference type="UniPathway" id="UPA00077">
    <property type="reaction ID" value="UER00157"/>
</dbReference>
<evidence type="ECO:0000256" key="7">
    <source>
        <dbReference type="ARBA" id="ARBA00019357"/>
    </source>
</evidence>
<dbReference type="GO" id="GO:0005524">
    <property type="term" value="F:ATP binding"/>
    <property type="evidence" value="ECO:0007669"/>
    <property type="project" value="UniProtKB-KW"/>
</dbReference>
<comment type="catalytic activity">
    <reaction evidence="17">
        <text>(6S)-5,6,7,8-tetrahydrofolyl-(gamma-L-Glu)(n) + L-glutamate + ATP = (6S)-5,6,7,8-tetrahydrofolyl-(gamma-L-Glu)(n+1) + ADP + phosphate + H(+)</text>
        <dbReference type="Rhea" id="RHEA:10580"/>
        <dbReference type="Rhea" id="RHEA-COMP:14738"/>
        <dbReference type="Rhea" id="RHEA-COMP:14740"/>
        <dbReference type="ChEBI" id="CHEBI:15378"/>
        <dbReference type="ChEBI" id="CHEBI:29985"/>
        <dbReference type="ChEBI" id="CHEBI:30616"/>
        <dbReference type="ChEBI" id="CHEBI:43474"/>
        <dbReference type="ChEBI" id="CHEBI:141005"/>
        <dbReference type="ChEBI" id="CHEBI:456216"/>
        <dbReference type="EC" id="6.3.2.17"/>
    </reaction>
</comment>
<evidence type="ECO:0000256" key="12">
    <source>
        <dbReference type="ARBA" id="ARBA00022842"/>
    </source>
</evidence>
<evidence type="ECO:0000256" key="20">
    <source>
        <dbReference type="ARBA" id="ARBA00049161"/>
    </source>
</evidence>
<dbReference type="SUPFAM" id="SSF53623">
    <property type="entry name" value="MurD-like peptide ligases, catalytic domain"/>
    <property type="match status" value="1"/>
</dbReference>